<sequence length="245" mass="25183">MRGLLNAERIKLTSTRSPRWSSAAVVVASLGLAAALGGAAGSESTGPTDAVLGVAVLGVPLFMVLAAISVTNEYRSGMIRTTFVATPGRWRVLIAKAVVLGAFSALFAAVLSCATVLVTWLWAGPGGLSWTLDDAEVWRTVAAMTTYGAASAVLGVGVGALLRHTAGAVALLLLWPLVVEPVVSALPHVGPTFGPYLPFRNVIVFVGALPTDGLPWGRAESLLYFLAVVTAVFCAGALVVDGRDA</sequence>
<dbReference type="KEGG" id="mmag:MMAD_07580"/>
<feature type="transmembrane region" description="Helical" evidence="1">
    <location>
        <begin position="169"/>
        <end position="189"/>
    </location>
</feature>
<feature type="transmembrane region" description="Helical" evidence="1">
    <location>
        <begin position="93"/>
        <end position="122"/>
    </location>
</feature>
<protein>
    <submittedName>
        <fullName evidence="2">ABC transporter permease</fullName>
    </submittedName>
</protein>
<dbReference type="Pfam" id="PF12730">
    <property type="entry name" value="ABC2_membrane_4"/>
    <property type="match status" value="1"/>
</dbReference>
<evidence type="ECO:0000256" key="1">
    <source>
        <dbReference type="SAM" id="Phobius"/>
    </source>
</evidence>
<name>A0A7I7XC12_9MYCO</name>
<accession>A0A7I7XC12</accession>
<dbReference type="AlphaFoldDB" id="A0A7I7XC12"/>
<keyword evidence="3" id="KW-1185">Reference proteome</keyword>
<reference evidence="2 3" key="1">
    <citation type="journal article" date="2019" name="Emerg. Microbes Infect.">
        <title>Comprehensive subspecies identification of 175 nontuberculous mycobacteria species based on 7547 genomic profiles.</title>
        <authorList>
            <person name="Matsumoto Y."/>
            <person name="Kinjo T."/>
            <person name="Motooka D."/>
            <person name="Nabeya D."/>
            <person name="Jung N."/>
            <person name="Uechi K."/>
            <person name="Horii T."/>
            <person name="Iida T."/>
            <person name="Fujita J."/>
            <person name="Nakamura S."/>
        </authorList>
    </citation>
    <scope>NUCLEOTIDE SEQUENCE [LARGE SCALE GENOMIC DNA]</scope>
    <source>
        <strain evidence="2 3">JCM 13574</strain>
    </source>
</reference>
<dbReference type="Proteomes" id="UP000466517">
    <property type="component" value="Chromosome"/>
</dbReference>
<evidence type="ECO:0000313" key="2">
    <source>
        <dbReference type="EMBL" id="BBZ26463.1"/>
    </source>
</evidence>
<organism evidence="2 3">
    <name type="scientific">Mycolicibacterium madagascariense</name>
    <dbReference type="NCBI Taxonomy" id="212765"/>
    <lineage>
        <taxon>Bacteria</taxon>
        <taxon>Bacillati</taxon>
        <taxon>Actinomycetota</taxon>
        <taxon>Actinomycetes</taxon>
        <taxon>Mycobacteriales</taxon>
        <taxon>Mycobacteriaceae</taxon>
        <taxon>Mycolicibacterium</taxon>
    </lineage>
</organism>
<keyword evidence="1" id="KW-0812">Transmembrane</keyword>
<feature type="transmembrane region" description="Helical" evidence="1">
    <location>
        <begin position="142"/>
        <end position="162"/>
    </location>
</feature>
<feature type="transmembrane region" description="Helical" evidence="1">
    <location>
        <begin position="51"/>
        <end position="72"/>
    </location>
</feature>
<keyword evidence="1" id="KW-1133">Transmembrane helix</keyword>
<proteinExistence type="predicted"/>
<dbReference type="EMBL" id="AP022610">
    <property type="protein sequence ID" value="BBZ26463.1"/>
    <property type="molecule type" value="Genomic_DNA"/>
</dbReference>
<keyword evidence="1" id="KW-0472">Membrane</keyword>
<dbReference type="RefSeq" id="WP_163732738.1">
    <property type="nucleotide sequence ID" value="NZ_AP022610.1"/>
</dbReference>
<feature type="transmembrane region" description="Helical" evidence="1">
    <location>
        <begin position="222"/>
        <end position="240"/>
    </location>
</feature>
<gene>
    <name evidence="2" type="ORF">MMAD_07580</name>
</gene>
<evidence type="ECO:0000313" key="3">
    <source>
        <dbReference type="Proteomes" id="UP000466517"/>
    </source>
</evidence>